<evidence type="ECO:0000313" key="2">
    <source>
        <dbReference type="Proteomes" id="UP000294850"/>
    </source>
</evidence>
<evidence type="ECO:0000313" key="1">
    <source>
        <dbReference type="EMBL" id="TDE17478.1"/>
    </source>
</evidence>
<name>A0A4V2Z4P7_9BACT</name>
<dbReference type="Gene3D" id="1.25.40.10">
    <property type="entry name" value="Tetratricopeptide repeat domain"/>
    <property type="match status" value="1"/>
</dbReference>
<proteinExistence type="predicted"/>
<organism evidence="1 2">
    <name type="scientific">Dyadobacter psychrotolerans</name>
    <dbReference type="NCBI Taxonomy" id="2541721"/>
    <lineage>
        <taxon>Bacteria</taxon>
        <taxon>Pseudomonadati</taxon>
        <taxon>Bacteroidota</taxon>
        <taxon>Cytophagia</taxon>
        <taxon>Cytophagales</taxon>
        <taxon>Spirosomataceae</taxon>
        <taxon>Dyadobacter</taxon>
    </lineage>
</organism>
<dbReference type="Proteomes" id="UP000294850">
    <property type="component" value="Unassembled WGS sequence"/>
</dbReference>
<accession>A0A4V2Z4P7</accession>
<reference evidence="1 2" key="1">
    <citation type="submission" date="2019-03" db="EMBL/GenBank/DDBJ databases">
        <title>Dyadobacter AR-3-6 sp. nov., isolated from arctic soil.</title>
        <authorList>
            <person name="Chaudhary D.K."/>
        </authorList>
    </citation>
    <scope>NUCLEOTIDE SEQUENCE [LARGE SCALE GENOMIC DNA]</scope>
    <source>
        <strain evidence="1 2">AR-3-6</strain>
    </source>
</reference>
<dbReference type="AlphaFoldDB" id="A0A4V2Z4P7"/>
<dbReference type="RefSeq" id="WP_131957344.1">
    <property type="nucleotide sequence ID" value="NZ_SMFL01000002.1"/>
</dbReference>
<protein>
    <submittedName>
        <fullName evidence="1">Tetratricopeptide repeat protein</fullName>
    </submittedName>
</protein>
<keyword evidence="2" id="KW-1185">Reference proteome</keyword>
<sequence>MKNALLQNLLSFYEEDPSDPFNVYALALEYSKFDMLKAAAFFDILLAEHPEYLPAYYHAASFFAMQDKISRAEEIYIKGIALALNQKNTKTHQELLRAYRSFLDELDD</sequence>
<dbReference type="InterPro" id="IPR011990">
    <property type="entry name" value="TPR-like_helical_dom_sf"/>
</dbReference>
<dbReference type="SUPFAM" id="SSF48452">
    <property type="entry name" value="TPR-like"/>
    <property type="match status" value="1"/>
</dbReference>
<dbReference type="OrthoDB" id="1524733at2"/>
<dbReference type="EMBL" id="SMFL01000002">
    <property type="protein sequence ID" value="TDE17478.1"/>
    <property type="molecule type" value="Genomic_DNA"/>
</dbReference>
<comment type="caution">
    <text evidence="1">The sequence shown here is derived from an EMBL/GenBank/DDBJ whole genome shotgun (WGS) entry which is preliminary data.</text>
</comment>
<gene>
    <name evidence="1" type="ORF">E0F88_06200</name>
</gene>